<gene>
    <name evidence="3" type="ORF">CPB83DRAFT_924970</name>
</gene>
<comment type="caution">
    <text evidence="3">The sequence shown here is derived from an EMBL/GenBank/DDBJ whole genome shotgun (WGS) entry which is preliminary data.</text>
</comment>
<feature type="region of interest" description="Disordered" evidence="1">
    <location>
        <begin position="128"/>
        <end position="167"/>
    </location>
</feature>
<protein>
    <submittedName>
        <fullName evidence="3">Uncharacterized protein</fullName>
    </submittedName>
</protein>
<organism evidence="3 4">
    <name type="scientific">Crepidotus variabilis</name>
    <dbReference type="NCBI Taxonomy" id="179855"/>
    <lineage>
        <taxon>Eukaryota</taxon>
        <taxon>Fungi</taxon>
        <taxon>Dikarya</taxon>
        <taxon>Basidiomycota</taxon>
        <taxon>Agaricomycotina</taxon>
        <taxon>Agaricomycetes</taxon>
        <taxon>Agaricomycetidae</taxon>
        <taxon>Agaricales</taxon>
        <taxon>Agaricineae</taxon>
        <taxon>Crepidotaceae</taxon>
        <taxon>Crepidotus</taxon>
    </lineage>
</organism>
<dbReference type="Proteomes" id="UP000807306">
    <property type="component" value="Unassembled WGS sequence"/>
</dbReference>
<accession>A0A9P6JRS4</accession>
<name>A0A9P6JRS4_9AGAR</name>
<keyword evidence="2" id="KW-0732">Signal</keyword>
<sequence length="188" mass="20954">MHFNAHLLTAVLLASFQLVASRPFWRKDQELHYRDMALTVDDILVARFKQGKDRDSLHPQHPPQTTLHERPDAELRQVAAQVLHHAGPRTNTVREDAARGNAARWDTARADAARGDAAMVHLDVDRYGGQRTTPAAGNSPVGSPPRSPLIPPHSPVGSPPRPPNHAKRELMDVIESILERRGWHSDLE</sequence>
<dbReference type="AlphaFoldDB" id="A0A9P6JRS4"/>
<feature type="region of interest" description="Disordered" evidence="1">
    <location>
        <begin position="51"/>
        <end position="71"/>
    </location>
</feature>
<evidence type="ECO:0000256" key="2">
    <source>
        <dbReference type="SAM" id="SignalP"/>
    </source>
</evidence>
<feature type="chain" id="PRO_5040283368" evidence="2">
    <location>
        <begin position="22"/>
        <end position="188"/>
    </location>
</feature>
<feature type="compositionally biased region" description="Pro residues" evidence="1">
    <location>
        <begin position="142"/>
        <end position="163"/>
    </location>
</feature>
<evidence type="ECO:0000313" key="4">
    <source>
        <dbReference type="Proteomes" id="UP000807306"/>
    </source>
</evidence>
<feature type="signal peptide" evidence="2">
    <location>
        <begin position="1"/>
        <end position="21"/>
    </location>
</feature>
<reference evidence="3" key="1">
    <citation type="submission" date="2020-11" db="EMBL/GenBank/DDBJ databases">
        <authorList>
            <consortium name="DOE Joint Genome Institute"/>
            <person name="Ahrendt S."/>
            <person name="Riley R."/>
            <person name="Andreopoulos W."/>
            <person name="Labutti K."/>
            <person name="Pangilinan J."/>
            <person name="Ruiz-Duenas F.J."/>
            <person name="Barrasa J.M."/>
            <person name="Sanchez-Garcia M."/>
            <person name="Camarero S."/>
            <person name="Miyauchi S."/>
            <person name="Serrano A."/>
            <person name="Linde D."/>
            <person name="Babiker R."/>
            <person name="Drula E."/>
            <person name="Ayuso-Fernandez I."/>
            <person name="Pacheco R."/>
            <person name="Padilla G."/>
            <person name="Ferreira P."/>
            <person name="Barriuso J."/>
            <person name="Kellner H."/>
            <person name="Castanera R."/>
            <person name="Alfaro M."/>
            <person name="Ramirez L."/>
            <person name="Pisabarro A.G."/>
            <person name="Kuo A."/>
            <person name="Tritt A."/>
            <person name="Lipzen A."/>
            <person name="He G."/>
            <person name="Yan M."/>
            <person name="Ng V."/>
            <person name="Cullen D."/>
            <person name="Martin F."/>
            <person name="Rosso M.-N."/>
            <person name="Henrissat B."/>
            <person name="Hibbett D."/>
            <person name="Martinez A.T."/>
            <person name="Grigoriev I.V."/>
        </authorList>
    </citation>
    <scope>NUCLEOTIDE SEQUENCE</scope>
    <source>
        <strain evidence="3">CBS 506.95</strain>
    </source>
</reference>
<proteinExistence type="predicted"/>
<evidence type="ECO:0000313" key="3">
    <source>
        <dbReference type="EMBL" id="KAF9529835.1"/>
    </source>
</evidence>
<dbReference type="EMBL" id="MU157843">
    <property type="protein sequence ID" value="KAF9529835.1"/>
    <property type="molecule type" value="Genomic_DNA"/>
</dbReference>
<keyword evidence="4" id="KW-1185">Reference proteome</keyword>
<evidence type="ECO:0000256" key="1">
    <source>
        <dbReference type="SAM" id="MobiDB-lite"/>
    </source>
</evidence>